<evidence type="ECO:0000256" key="1">
    <source>
        <dbReference type="SAM" id="SignalP"/>
    </source>
</evidence>
<dbReference type="InParanoid" id="K1X2C2"/>
<proteinExistence type="predicted"/>
<reference evidence="2 3" key="1">
    <citation type="journal article" date="2012" name="BMC Genomics">
        <title>Sequencing the genome of Marssonina brunnea reveals fungus-poplar co-evolution.</title>
        <authorList>
            <person name="Zhu S."/>
            <person name="Cao Y.-Z."/>
            <person name="Jiang C."/>
            <person name="Tan B.-Y."/>
            <person name="Wang Z."/>
            <person name="Feng S."/>
            <person name="Zhang L."/>
            <person name="Su X.-H."/>
            <person name="Brejova B."/>
            <person name="Vinar T."/>
            <person name="Xu M."/>
            <person name="Wang M.-X."/>
            <person name="Zhang S.-G."/>
            <person name="Huang M.-R."/>
            <person name="Wu R."/>
            <person name="Zhou Y."/>
        </authorList>
    </citation>
    <scope>NUCLEOTIDE SEQUENCE [LARGE SCALE GENOMIC DNA]</scope>
    <source>
        <strain evidence="2 3">MB_m1</strain>
    </source>
</reference>
<dbReference type="AlphaFoldDB" id="K1X2C2"/>
<gene>
    <name evidence="2" type="ORF">MBM_02613</name>
</gene>
<dbReference type="HOGENOM" id="CLU_1835566_0_0_1"/>
<sequence>MPRYTNSFLTLALAYTATLIAAQAPTPAYTPIYTPIPMDDETPIYTPTAPSPSASNVLTIQTDTIVTLPSPTLPPTPSLPPTSMPMPTVPTPSGGFGNATSTRPATVPLVTIGAAGRTEMLGGGVGMGVVVAGVVGGFLV</sequence>
<dbReference type="KEGG" id="mbe:MBM_02613"/>
<evidence type="ECO:0000313" key="2">
    <source>
        <dbReference type="EMBL" id="EKD19376.1"/>
    </source>
</evidence>
<feature type="chain" id="PRO_5003853212" evidence="1">
    <location>
        <begin position="23"/>
        <end position="140"/>
    </location>
</feature>
<accession>K1X2C2</accession>
<dbReference type="EMBL" id="JH921431">
    <property type="protein sequence ID" value="EKD19376.1"/>
    <property type="molecule type" value="Genomic_DNA"/>
</dbReference>
<keyword evidence="3" id="KW-1185">Reference proteome</keyword>
<protein>
    <submittedName>
        <fullName evidence="2">Uncharacterized protein</fullName>
    </submittedName>
</protein>
<dbReference type="RefSeq" id="XP_007290502.1">
    <property type="nucleotide sequence ID" value="XM_007290440.1"/>
</dbReference>
<evidence type="ECO:0000313" key="3">
    <source>
        <dbReference type="Proteomes" id="UP000006753"/>
    </source>
</evidence>
<name>K1X2C2_MARBU</name>
<dbReference type="GeneID" id="18758548"/>
<keyword evidence="1" id="KW-0732">Signal</keyword>
<dbReference type="Proteomes" id="UP000006753">
    <property type="component" value="Unassembled WGS sequence"/>
</dbReference>
<organism evidence="2 3">
    <name type="scientific">Marssonina brunnea f. sp. multigermtubi (strain MB_m1)</name>
    <name type="common">Marssonina leaf spot fungus</name>
    <dbReference type="NCBI Taxonomy" id="1072389"/>
    <lineage>
        <taxon>Eukaryota</taxon>
        <taxon>Fungi</taxon>
        <taxon>Dikarya</taxon>
        <taxon>Ascomycota</taxon>
        <taxon>Pezizomycotina</taxon>
        <taxon>Leotiomycetes</taxon>
        <taxon>Helotiales</taxon>
        <taxon>Drepanopezizaceae</taxon>
        <taxon>Drepanopeziza</taxon>
    </lineage>
</organism>
<feature type="signal peptide" evidence="1">
    <location>
        <begin position="1"/>
        <end position="22"/>
    </location>
</feature>